<dbReference type="SMART" id="SM00564">
    <property type="entry name" value="PQQ"/>
    <property type="match status" value="2"/>
</dbReference>
<dbReference type="Pfam" id="PF25292">
    <property type="entry name" value="Beta-prop_CGLA"/>
    <property type="match status" value="1"/>
</dbReference>
<dbReference type="InterPro" id="IPR015943">
    <property type="entry name" value="WD40/YVTN_repeat-like_dom_sf"/>
</dbReference>
<dbReference type="Pfam" id="PF25291">
    <property type="entry name" value="CGLA_C"/>
    <property type="match status" value="1"/>
</dbReference>
<dbReference type="Pfam" id="PF25290">
    <property type="entry name" value="CGLA_M"/>
    <property type="match status" value="1"/>
</dbReference>
<sequence length="957" mass="106740">MNKKSIFVLVSLIAVVTTDAVAKKSRRSARDSNSLSTKGRAPLVSHDTGYTIMKVRSAETGAGEIMVAGSYEGTVLGVDYDGSVLWTNALSGFMIHDMWCADITETADDEILVANADGTIYCLDAATGAQLWQFLPNDGGHLTPMYAVCSVKDDDGTPYVVCGAFDRNIYYVRADGTLAKTVESVTYSKERPWKEPFRSKAGFAHNANFLRPVPQADGSEHLALVGTCNHMQARGSIYLFEALADRPYGRYPVELTDMVGDFRVCDPDGDGTAELLLGSSSLGNQGISRFDLDSKSYQEYTLPRKMGASSYRVTQVETIPKGDDFQYLMLCGTHIVLRDDLNSTDQTPPEMLGGTYAYNDLWKDDAGRLILASSQSGGSCLHVIDPRTPGWKEAFSNLKPPGKIAEILKMTADVRARLATFKKPAWERDPVEVVLTQANPDHPVAKQIAANYNSPVFLKYLWNNHVQDPADWDRETVLKNNPSYLKKRDRRKKYDWTQEQVIADISTEYDGAAGVSMWAGHGTDPYYYSPATLRGLVDAADKKPTVFIWPEMNGSSEAFEAVMDHLFYPLADYMRGKNAHIYVRNKNVFWQGAVYLPAWAGILSGAYSDIFTSGLEETTDKTQDLSVAGRMGLWVSGALDSWGMRCSRDNPSFDRQRQHSYQRLPNHFLRNMVYNMAGGATFLNCTYVDADYMSLAWELVAKGALYIPKREEIVSFSPVHLSMKDPDHHYLEDAEESKWTVFYDQEFEQNNPFVFSRMNGSWPGAPVTPWDFSSYASGVKDRRQNFLPPYPKGLVLITPPQHGVFADTKAPRGAMTDHLHPMYRTILQEFITDGRHYYAPDGSATYPADRYYKNVSDAIEAGAQQLPITVSGDVAWVCAQTDERHLRLTLVDSGYLNPKARKACVHFNSVVPVKVTNVLSRNVLELNSPSQTQIHVPVGGFCFIDIELQEPFFPDNG</sequence>
<keyword evidence="5" id="KW-1185">Reference proteome</keyword>
<protein>
    <submittedName>
        <fullName evidence="4">PQQ-binding-like beta-propeller repeat protein</fullName>
    </submittedName>
</protein>
<comment type="caution">
    <text evidence="4">The sequence shown here is derived from an EMBL/GenBank/DDBJ whole genome shotgun (WGS) entry which is preliminary data.</text>
</comment>
<evidence type="ECO:0000259" key="2">
    <source>
        <dbReference type="Pfam" id="PF25291"/>
    </source>
</evidence>
<dbReference type="InterPro" id="IPR057420">
    <property type="entry name" value="Beta-prop_CGLA"/>
</dbReference>
<evidence type="ECO:0000313" key="5">
    <source>
        <dbReference type="Proteomes" id="UP001290861"/>
    </source>
</evidence>
<evidence type="ECO:0000313" key="4">
    <source>
        <dbReference type="EMBL" id="MDZ8117827.1"/>
    </source>
</evidence>
<organism evidence="4 5">
    <name type="scientific">Pontiella agarivorans</name>
    <dbReference type="NCBI Taxonomy" id="3038953"/>
    <lineage>
        <taxon>Bacteria</taxon>
        <taxon>Pseudomonadati</taxon>
        <taxon>Kiritimatiellota</taxon>
        <taxon>Kiritimatiellia</taxon>
        <taxon>Kiritimatiellales</taxon>
        <taxon>Pontiellaceae</taxon>
        <taxon>Pontiella</taxon>
    </lineage>
</organism>
<feature type="domain" description="Lambda-carrageenase middle" evidence="1">
    <location>
        <begin position="471"/>
        <end position="842"/>
    </location>
</feature>
<dbReference type="SUPFAM" id="SSF50998">
    <property type="entry name" value="Quinoprotein alcohol dehydrogenase-like"/>
    <property type="match status" value="1"/>
</dbReference>
<gene>
    <name evidence="4" type="ORF">P9H32_04245</name>
</gene>
<dbReference type="RefSeq" id="WP_322607630.1">
    <property type="nucleotide sequence ID" value="NZ_JARVCO010000006.1"/>
</dbReference>
<dbReference type="Gene3D" id="2.130.10.10">
    <property type="entry name" value="YVTN repeat-like/Quinoprotein amine dehydrogenase"/>
    <property type="match status" value="1"/>
</dbReference>
<dbReference type="EMBL" id="JARVCO010000006">
    <property type="protein sequence ID" value="MDZ8117827.1"/>
    <property type="molecule type" value="Genomic_DNA"/>
</dbReference>
<feature type="domain" description="Lambda-carrageenase C-terminal" evidence="2">
    <location>
        <begin position="869"/>
        <end position="947"/>
    </location>
</feature>
<accession>A0ABU5MUL5</accession>
<dbReference type="Proteomes" id="UP001290861">
    <property type="component" value="Unassembled WGS sequence"/>
</dbReference>
<reference evidence="4 5" key="1">
    <citation type="journal article" date="2024" name="Appl. Environ. Microbiol.">
        <title>Pontiella agarivorans sp. nov., a novel marine anaerobic bacterium capable of degrading macroalgal polysaccharides and fixing nitrogen.</title>
        <authorList>
            <person name="Liu N."/>
            <person name="Kivenson V."/>
            <person name="Peng X."/>
            <person name="Cui Z."/>
            <person name="Lankiewicz T.S."/>
            <person name="Gosselin K.M."/>
            <person name="English C.J."/>
            <person name="Blair E.M."/>
            <person name="O'Malley M.A."/>
            <person name="Valentine D.L."/>
        </authorList>
    </citation>
    <scope>NUCLEOTIDE SEQUENCE [LARGE SCALE GENOMIC DNA]</scope>
    <source>
        <strain evidence="4 5">NLcol2</strain>
    </source>
</reference>
<dbReference type="InterPro" id="IPR018391">
    <property type="entry name" value="PQQ_b-propeller_rpt"/>
</dbReference>
<feature type="domain" description="Lambda-carrageenase beta-propeller" evidence="3">
    <location>
        <begin position="66"/>
        <end position="384"/>
    </location>
</feature>
<proteinExistence type="predicted"/>
<name>A0ABU5MUL5_9BACT</name>
<evidence type="ECO:0000259" key="1">
    <source>
        <dbReference type="Pfam" id="PF25290"/>
    </source>
</evidence>
<dbReference type="InterPro" id="IPR011047">
    <property type="entry name" value="Quinoprotein_ADH-like_sf"/>
</dbReference>
<dbReference type="InterPro" id="IPR057421">
    <property type="entry name" value="CGLA_M"/>
</dbReference>
<evidence type="ECO:0000259" key="3">
    <source>
        <dbReference type="Pfam" id="PF25292"/>
    </source>
</evidence>
<dbReference type="InterPro" id="IPR057422">
    <property type="entry name" value="CGLA_C"/>
</dbReference>